<proteinExistence type="predicted"/>
<dbReference type="Pfam" id="PF12697">
    <property type="entry name" value="Abhydrolase_6"/>
    <property type="match status" value="1"/>
</dbReference>
<evidence type="ECO:0000313" key="3">
    <source>
        <dbReference type="Proteomes" id="UP001520878"/>
    </source>
</evidence>
<feature type="domain" description="AB hydrolase-1" evidence="1">
    <location>
        <begin position="35"/>
        <end position="279"/>
    </location>
</feature>
<dbReference type="EMBL" id="JAJEWP010000002">
    <property type="protein sequence ID" value="MCC2616767.1"/>
    <property type="molecule type" value="Genomic_DNA"/>
</dbReference>
<keyword evidence="2" id="KW-0378">Hydrolase</keyword>
<sequence>MNTDLNHYRDAANTVEWHGHRIRFWRQVSPGKPWLLLVHGFPSASWDWHGLWPQLSQHFCLLAVDMLGFGLSDKPADHHYSLLEQADLLTDVLQLQDISNCHVLAHDYGNSVVQEMLYRQQQGELDTRLLSICWLNGGLFAESHRPLVAQRLLKSPLGPLFVRLMGKGAFSRSLKRIFGPDTAPESSAVDVLWWLLGYQQGRRVLPRLLHYLDERRMYRDRWVRAMQHTDILLGFINGHHDPISGEHMLQRFQTLLPEAYTARLAVGHYPQIEAPQQVLSAYQGFVSDIMS</sequence>
<organism evidence="2 3">
    <name type="scientific">Fluctibacter halophilus</name>
    <dbReference type="NCBI Taxonomy" id="226011"/>
    <lineage>
        <taxon>Bacteria</taxon>
        <taxon>Pseudomonadati</taxon>
        <taxon>Pseudomonadota</taxon>
        <taxon>Gammaproteobacteria</taxon>
        <taxon>Alteromonadales</taxon>
        <taxon>Alteromonadaceae</taxon>
        <taxon>Fluctibacter</taxon>
    </lineage>
</organism>
<accession>A0ABS8G867</accession>
<dbReference type="PANTHER" id="PTHR43798">
    <property type="entry name" value="MONOACYLGLYCEROL LIPASE"/>
    <property type="match status" value="1"/>
</dbReference>
<dbReference type="InterPro" id="IPR050266">
    <property type="entry name" value="AB_hydrolase_sf"/>
</dbReference>
<dbReference type="Gene3D" id="3.40.50.1820">
    <property type="entry name" value="alpha/beta hydrolase"/>
    <property type="match status" value="1"/>
</dbReference>
<dbReference type="RefSeq" id="WP_229160407.1">
    <property type="nucleotide sequence ID" value="NZ_JAJEWP010000002.1"/>
</dbReference>
<dbReference type="InterPro" id="IPR029058">
    <property type="entry name" value="AB_hydrolase_fold"/>
</dbReference>
<protein>
    <submittedName>
        <fullName evidence="2">Alpha/beta hydrolase</fullName>
    </submittedName>
</protein>
<comment type="caution">
    <text evidence="2">The sequence shown here is derived from an EMBL/GenBank/DDBJ whole genome shotgun (WGS) entry which is preliminary data.</text>
</comment>
<dbReference type="SUPFAM" id="SSF53474">
    <property type="entry name" value="alpha/beta-Hydrolases"/>
    <property type="match status" value="1"/>
</dbReference>
<evidence type="ECO:0000313" key="2">
    <source>
        <dbReference type="EMBL" id="MCC2616767.1"/>
    </source>
</evidence>
<dbReference type="GO" id="GO:0016787">
    <property type="term" value="F:hydrolase activity"/>
    <property type="evidence" value="ECO:0007669"/>
    <property type="project" value="UniProtKB-KW"/>
</dbReference>
<dbReference type="PANTHER" id="PTHR43798:SF33">
    <property type="entry name" value="HYDROLASE, PUTATIVE (AFU_ORTHOLOGUE AFUA_2G14860)-RELATED"/>
    <property type="match status" value="1"/>
</dbReference>
<evidence type="ECO:0000259" key="1">
    <source>
        <dbReference type="Pfam" id="PF12697"/>
    </source>
</evidence>
<keyword evidence="3" id="KW-1185">Reference proteome</keyword>
<gene>
    <name evidence="2" type="ORF">LJ739_10985</name>
</gene>
<dbReference type="InterPro" id="IPR000073">
    <property type="entry name" value="AB_hydrolase_1"/>
</dbReference>
<reference evidence="2 3" key="1">
    <citation type="submission" date="2021-10" db="EMBL/GenBank/DDBJ databases">
        <title>Draft genome of Aestuariibacter halophilus JC2043.</title>
        <authorList>
            <person name="Emsley S.A."/>
            <person name="Pfannmuller K.M."/>
            <person name="Ushijima B."/>
            <person name="Saw J.H."/>
            <person name="Videau P."/>
        </authorList>
    </citation>
    <scope>NUCLEOTIDE SEQUENCE [LARGE SCALE GENOMIC DNA]</scope>
    <source>
        <strain evidence="2 3">JC2043</strain>
    </source>
</reference>
<name>A0ABS8G867_9ALTE</name>
<dbReference type="Proteomes" id="UP001520878">
    <property type="component" value="Unassembled WGS sequence"/>
</dbReference>